<protein>
    <recommendedName>
        <fullName evidence="3">BrnA antitoxin of type II toxin-antitoxin system</fullName>
    </recommendedName>
</protein>
<evidence type="ECO:0000313" key="1">
    <source>
        <dbReference type="EMBL" id="GFM34199.1"/>
    </source>
</evidence>
<name>A0A7J0BKN1_9BACT</name>
<proteinExistence type="predicted"/>
<dbReference type="Pfam" id="PF14384">
    <property type="entry name" value="BrnA_antitoxin"/>
    <property type="match status" value="1"/>
</dbReference>
<gene>
    <name evidence="1" type="ORF">DSM101010T_25640</name>
</gene>
<dbReference type="Proteomes" id="UP000503840">
    <property type="component" value="Unassembled WGS sequence"/>
</dbReference>
<sequence length="104" mass="11944">MATRKNKTGLSIEEIRAMQPLTDNKRAKAFTDAELTANAESDPDNPILDEAFWEQARRMEPQCKKQVTLRIDADVLDWFKKQGKGYQTTINAILKAYKESRPSR</sequence>
<reference evidence="1 2" key="1">
    <citation type="submission" date="2020-05" db="EMBL/GenBank/DDBJ databases">
        <title>Draft genome sequence of Desulfovibrio sp. strain HN2T.</title>
        <authorList>
            <person name="Ueno A."/>
            <person name="Tamazawa S."/>
            <person name="Tamamura S."/>
            <person name="Murakami T."/>
            <person name="Kiyama T."/>
            <person name="Inomata H."/>
            <person name="Amano Y."/>
            <person name="Miyakawa K."/>
            <person name="Tamaki H."/>
            <person name="Naganuma T."/>
            <person name="Kaneko K."/>
        </authorList>
    </citation>
    <scope>NUCLEOTIDE SEQUENCE [LARGE SCALE GENOMIC DNA]</scope>
    <source>
        <strain evidence="1 2">HN2</strain>
    </source>
</reference>
<evidence type="ECO:0008006" key="3">
    <source>
        <dbReference type="Google" id="ProtNLM"/>
    </source>
</evidence>
<comment type="caution">
    <text evidence="1">The sequence shown here is derived from an EMBL/GenBank/DDBJ whole genome shotgun (WGS) entry which is preliminary data.</text>
</comment>
<dbReference type="RefSeq" id="WP_174405813.1">
    <property type="nucleotide sequence ID" value="NZ_BLVO01000013.1"/>
</dbReference>
<dbReference type="AlphaFoldDB" id="A0A7J0BKN1"/>
<evidence type="ECO:0000313" key="2">
    <source>
        <dbReference type="Proteomes" id="UP000503840"/>
    </source>
</evidence>
<accession>A0A7J0BKN1</accession>
<organism evidence="1 2">
    <name type="scientific">Desulfovibrio subterraneus</name>
    <dbReference type="NCBI Taxonomy" id="2718620"/>
    <lineage>
        <taxon>Bacteria</taxon>
        <taxon>Pseudomonadati</taxon>
        <taxon>Thermodesulfobacteriota</taxon>
        <taxon>Desulfovibrionia</taxon>
        <taxon>Desulfovibrionales</taxon>
        <taxon>Desulfovibrionaceae</taxon>
        <taxon>Desulfovibrio</taxon>
    </lineage>
</organism>
<keyword evidence="2" id="KW-1185">Reference proteome</keyword>
<dbReference type="InterPro" id="IPR025528">
    <property type="entry name" value="BrnA_antitoxin"/>
</dbReference>
<dbReference type="EMBL" id="BLVO01000013">
    <property type="protein sequence ID" value="GFM34199.1"/>
    <property type="molecule type" value="Genomic_DNA"/>
</dbReference>